<dbReference type="SUPFAM" id="SSF52266">
    <property type="entry name" value="SGNH hydrolase"/>
    <property type="match status" value="1"/>
</dbReference>
<dbReference type="PROSITE" id="PS51257">
    <property type="entry name" value="PROKAR_LIPOPROTEIN"/>
    <property type="match status" value="1"/>
</dbReference>
<accession>A0A1Y5RIM0</accession>
<evidence type="ECO:0000256" key="1">
    <source>
        <dbReference type="SAM" id="SignalP"/>
    </source>
</evidence>
<dbReference type="InterPro" id="IPR007407">
    <property type="entry name" value="DUF459"/>
</dbReference>
<sequence length="281" mass="29436">MRMLALLAAAAALAACGSAGGRAVAQDMGLLIGASAAAPAPQTAQRLRPDIRPGNPARVLVIGDSLAQGFGTLLVQRAEARRLQIDVVIRGRPSTGLARADYYNWPDNFEAIAAVQRPDIVVAHFGANDMQAIIAPEGRTPFGEAWDAAYRDQIAKVLDVAAASGAVVYWLGPAPDGNTNLGRHLVRLNPIFADVAGAYGATYVPLTPMTAPNGVFERTVTLDGQSINMRTADGSHFTGRGYGYVADAMLDRIILRFPQLGPVSGTATLASASDPFALSLQ</sequence>
<keyword evidence="1" id="KW-0732">Signal</keyword>
<dbReference type="InterPro" id="IPR036514">
    <property type="entry name" value="SGNH_hydro_sf"/>
</dbReference>
<evidence type="ECO:0000313" key="3">
    <source>
        <dbReference type="Proteomes" id="UP000193900"/>
    </source>
</evidence>
<reference evidence="2 3" key="1">
    <citation type="submission" date="2017-03" db="EMBL/GenBank/DDBJ databases">
        <authorList>
            <person name="Afonso C.L."/>
            <person name="Miller P.J."/>
            <person name="Scott M.A."/>
            <person name="Spackman E."/>
            <person name="Goraichik I."/>
            <person name="Dimitrov K.M."/>
            <person name="Suarez D.L."/>
            <person name="Swayne D.E."/>
        </authorList>
    </citation>
    <scope>NUCLEOTIDE SEQUENCE [LARGE SCALE GENOMIC DNA]</scope>
    <source>
        <strain evidence="2 3">CECT 7023</strain>
    </source>
</reference>
<dbReference type="Pfam" id="PF04311">
    <property type="entry name" value="DUF459"/>
    <property type="match status" value="1"/>
</dbReference>
<protein>
    <submittedName>
        <fullName evidence="2">Uncharacterized protein</fullName>
    </submittedName>
</protein>
<feature type="chain" id="PRO_5013209693" evidence="1">
    <location>
        <begin position="26"/>
        <end position="281"/>
    </location>
</feature>
<organism evidence="2 3">
    <name type="scientific">Roseisalinus antarcticus</name>
    <dbReference type="NCBI Taxonomy" id="254357"/>
    <lineage>
        <taxon>Bacteria</taxon>
        <taxon>Pseudomonadati</taxon>
        <taxon>Pseudomonadota</taxon>
        <taxon>Alphaproteobacteria</taxon>
        <taxon>Rhodobacterales</taxon>
        <taxon>Roseobacteraceae</taxon>
        <taxon>Roseisalinus</taxon>
    </lineage>
</organism>
<dbReference type="RefSeq" id="WP_159458423.1">
    <property type="nucleotide sequence ID" value="NZ_FWFZ01000001.1"/>
</dbReference>
<dbReference type="Proteomes" id="UP000193900">
    <property type="component" value="Unassembled WGS sequence"/>
</dbReference>
<dbReference type="EMBL" id="FWFZ01000001">
    <property type="protein sequence ID" value="SLN18504.1"/>
    <property type="molecule type" value="Genomic_DNA"/>
</dbReference>
<keyword evidence="3" id="KW-1185">Reference proteome</keyword>
<evidence type="ECO:0000313" key="2">
    <source>
        <dbReference type="EMBL" id="SLN18504.1"/>
    </source>
</evidence>
<dbReference type="AlphaFoldDB" id="A0A1Y5RIM0"/>
<dbReference type="Gene3D" id="3.40.50.1110">
    <property type="entry name" value="SGNH hydrolase"/>
    <property type="match status" value="1"/>
</dbReference>
<gene>
    <name evidence="2" type="ORF">ROA7023_00396</name>
</gene>
<name>A0A1Y5RIM0_9RHOB</name>
<feature type="signal peptide" evidence="1">
    <location>
        <begin position="1"/>
        <end position="25"/>
    </location>
</feature>
<dbReference type="OrthoDB" id="9805649at2"/>
<proteinExistence type="predicted"/>
<dbReference type="GO" id="GO:0016788">
    <property type="term" value="F:hydrolase activity, acting on ester bonds"/>
    <property type="evidence" value="ECO:0007669"/>
    <property type="project" value="UniProtKB-ARBA"/>
</dbReference>